<name>A0A0B2A8M6_9MICO</name>
<organism evidence="1 2">
    <name type="scientific">Microbacterium mangrovi</name>
    <dbReference type="NCBI Taxonomy" id="1348253"/>
    <lineage>
        <taxon>Bacteria</taxon>
        <taxon>Bacillati</taxon>
        <taxon>Actinomycetota</taxon>
        <taxon>Actinomycetes</taxon>
        <taxon>Micrococcales</taxon>
        <taxon>Microbacteriaceae</taxon>
        <taxon>Microbacterium</taxon>
    </lineage>
</organism>
<proteinExistence type="predicted"/>
<reference evidence="1 2" key="1">
    <citation type="submission" date="2014-11" db="EMBL/GenBank/DDBJ databases">
        <title>Genome sequence of Microbacterium mangrovi MUSC 115(T).</title>
        <authorList>
            <person name="Lee L.-H."/>
        </authorList>
    </citation>
    <scope>NUCLEOTIDE SEQUENCE [LARGE SCALE GENOMIC DNA]</scope>
    <source>
        <strain evidence="1 2">MUSC 115</strain>
    </source>
</reference>
<dbReference type="EMBL" id="JTDK01000002">
    <property type="protein sequence ID" value="KHK99460.1"/>
    <property type="molecule type" value="Genomic_DNA"/>
</dbReference>
<keyword evidence="2" id="KW-1185">Reference proteome</keyword>
<dbReference type="AlphaFoldDB" id="A0A0B2A8M6"/>
<evidence type="ECO:0000313" key="2">
    <source>
        <dbReference type="Proteomes" id="UP000031030"/>
    </source>
</evidence>
<dbReference type="Proteomes" id="UP000031030">
    <property type="component" value="Unassembled WGS sequence"/>
</dbReference>
<sequence>MKQAACPDGRILTVAVKFLQPRHESTKLRIGTDVLIDPCYSAGDVDRFVVDLGVVLPASGTHALKLVDGEREFPLTAPSRDSSGAVEGPLTRENHWYRVSDEKDGAAVTVVTPKAATVVRGIRSSVDGIVLLLDAAVTEGSLVLRNRGRTVAIEPIAEANGWTVTLAGLKSGAQLDPEYWDFAFKRNGEETAVVGDTGDLARYGSAVNVPMLVYRDASGTALYSKVYFTGDGRLAVRTGNWRESQVAR</sequence>
<protein>
    <submittedName>
        <fullName evidence="1">Uncharacterized protein</fullName>
    </submittedName>
</protein>
<evidence type="ECO:0000313" key="1">
    <source>
        <dbReference type="EMBL" id="KHK99460.1"/>
    </source>
</evidence>
<accession>A0A0B2A8M6</accession>
<comment type="caution">
    <text evidence="1">The sequence shown here is derived from an EMBL/GenBank/DDBJ whole genome shotgun (WGS) entry which is preliminary data.</text>
</comment>
<gene>
    <name evidence="1" type="ORF">LK09_02070</name>
</gene>